<accession>A0A1C6U5N2</accession>
<keyword evidence="4" id="KW-1003">Cell membrane</keyword>
<dbReference type="GO" id="GO:0005886">
    <property type="term" value="C:plasma membrane"/>
    <property type="evidence" value="ECO:0007669"/>
    <property type="project" value="UniProtKB-SubCell"/>
</dbReference>
<dbReference type="PANTHER" id="PTHR42718:SF9">
    <property type="entry name" value="MAJOR FACILITATOR SUPERFAMILY MULTIDRUG TRANSPORTER MFSC"/>
    <property type="match status" value="1"/>
</dbReference>
<keyword evidence="3" id="KW-0813">Transport</keyword>
<protein>
    <submittedName>
        <fullName evidence="10">Drug resistance transporter, EmrB/QacA subfamily</fullName>
    </submittedName>
</protein>
<sequence>MAATSLTVRPELSTRRRWAVLAICALSMLLVGLDTTIVNVGLPAIGRGLGVGTRSLEWVPDAYTVILASLLISAGALADRLGRRRVFRWGLVVFGVASVACAVAPSLGALVAARAVQGVGASMLNPVALAIVVNAMPDPRERAQAIGIWASVFGLSMAAGPVAGGALIAAFGWRSVFWVNVPVIVAALVLTARFVPESRAPRARRLDLPGQVLLTVVVSLCVAVLIEGPRIGWTSPPAWAAYVVAAAAAAGFVAVERRRREPLMELALFRRPAFATAVLGAVAVFVALTVSLLLTTLYLQHGHGWTPLAAGTATLPLALGAAVCAPLSGRLAGRYGARRPLLFAGAFLTVGGLSLVDLRPDPDLRQLLPAYLLIGIGFGFANAPITNTAVSGLPQARAGVAGAITSTARQVGSAIGIAVAGGLVAEVGPAGLARASRPGWLLVAACGLFLFVVAHAARQAAPSRPASARAAASRV</sequence>
<keyword evidence="6 8" id="KW-1133">Transmembrane helix</keyword>
<comment type="subcellular location">
    <subcellularLocation>
        <location evidence="1">Cell membrane</location>
        <topology evidence="1">Multi-pass membrane protein</topology>
    </subcellularLocation>
</comment>
<dbReference type="InterPro" id="IPR020846">
    <property type="entry name" value="MFS_dom"/>
</dbReference>
<keyword evidence="5 8" id="KW-0812">Transmembrane</keyword>
<dbReference type="SUPFAM" id="SSF103473">
    <property type="entry name" value="MFS general substrate transporter"/>
    <property type="match status" value="1"/>
</dbReference>
<keyword evidence="7 8" id="KW-0472">Membrane</keyword>
<evidence type="ECO:0000313" key="11">
    <source>
        <dbReference type="Proteomes" id="UP000198605"/>
    </source>
</evidence>
<feature type="transmembrane region" description="Helical" evidence="8">
    <location>
        <begin position="208"/>
        <end position="226"/>
    </location>
</feature>
<proteinExistence type="inferred from homology"/>
<feature type="transmembrane region" description="Helical" evidence="8">
    <location>
        <begin position="411"/>
        <end position="433"/>
    </location>
</feature>
<feature type="domain" description="Major facilitator superfamily (MFS) profile" evidence="9">
    <location>
        <begin position="20"/>
        <end position="462"/>
    </location>
</feature>
<name>A0A1C6U5N2_9ACTN</name>
<dbReference type="GeneID" id="43277441"/>
<dbReference type="GO" id="GO:0022857">
    <property type="term" value="F:transmembrane transporter activity"/>
    <property type="evidence" value="ECO:0007669"/>
    <property type="project" value="InterPro"/>
</dbReference>
<dbReference type="CDD" id="cd17321">
    <property type="entry name" value="MFS_MMR_MDR_like"/>
    <property type="match status" value="1"/>
</dbReference>
<dbReference type="AlphaFoldDB" id="A0A1C6U5N2"/>
<dbReference type="PROSITE" id="PS00216">
    <property type="entry name" value="SUGAR_TRANSPORT_1"/>
    <property type="match status" value="1"/>
</dbReference>
<dbReference type="STRING" id="47854.GA0070603_0766"/>
<dbReference type="PROSITE" id="PS50850">
    <property type="entry name" value="MFS"/>
    <property type="match status" value="1"/>
</dbReference>
<dbReference type="InterPro" id="IPR011701">
    <property type="entry name" value="MFS"/>
</dbReference>
<organism evidence="10 11">
    <name type="scientific">Micromonospora chersina</name>
    <dbReference type="NCBI Taxonomy" id="47854"/>
    <lineage>
        <taxon>Bacteria</taxon>
        <taxon>Bacillati</taxon>
        <taxon>Actinomycetota</taxon>
        <taxon>Actinomycetes</taxon>
        <taxon>Micromonosporales</taxon>
        <taxon>Micromonosporaceae</taxon>
        <taxon>Micromonospora</taxon>
    </lineage>
</organism>
<evidence type="ECO:0000256" key="1">
    <source>
        <dbReference type="ARBA" id="ARBA00004651"/>
    </source>
</evidence>
<evidence type="ECO:0000256" key="3">
    <source>
        <dbReference type="ARBA" id="ARBA00022448"/>
    </source>
</evidence>
<comment type="similarity">
    <text evidence="2">Belongs to the major facilitator superfamily. EmrB family.</text>
</comment>
<gene>
    <name evidence="10" type="ORF">GA0070603_0766</name>
</gene>
<dbReference type="Gene3D" id="1.20.1250.20">
    <property type="entry name" value="MFS general substrate transporter like domains"/>
    <property type="match status" value="1"/>
</dbReference>
<dbReference type="InterPro" id="IPR005829">
    <property type="entry name" value="Sugar_transporter_CS"/>
</dbReference>
<dbReference type="InterPro" id="IPR004638">
    <property type="entry name" value="EmrB-like"/>
</dbReference>
<feature type="transmembrane region" description="Helical" evidence="8">
    <location>
        <begin position="18"/>
        <end position="42"/>
    </location>
</feature>
<dbReference type="PANTHER" id="PTHR42718">
    <property type="entry name" value="MAJOR FACILITATOR SUPERFAMILY MULTIDRUG TRANSPORTER MFSC"/>
    <property type="match status" value="1"/>
</dbReference>
<feature type="transmembrane region" description="Helical" evidence="8">
    <location>
        <begin position="177"/>
        <end position="196"/>
    </location>
</feature>
<feature type="transmembrane region" description="Helical" evidence="8">
    <location>
        <begin position="90"/>
        <end position="113"/>
    </location>
</feature>
<keyword evidence="11" id="KW-1185">Reference proteome</keyword>
<reference evidence="11" key="1">
    <citation type="submission" date="2016-06" db="EMBL/GenBank/DDBJ databases">
        <authorList>
            <person name="Varghese N."/>
            <person name="Submissions Spin"/>
        </authorList>
    </citation>
    <scope>NUCLEOTIDE SEQUENCE [LARGE SCALE GENOMIC DNA]</scope>
    <source>
        <strain evidence="11">DSM 44151</strain>
    </source>
</reference>
<feature type="transmembrane region" description="Helical" evidence="8">
    <location>
        <begin position="148"/>
        <end position="171"/>
    </location>
</feature>
<dbReference type="Proteomes" id="UP000198605">
    <property type="component" value="Unassembled WGS sequence"/>
</dbReference>
<feature type="transmembrane region" description="Helical" evidence="8">
    <location>
        <begin position="238"/>
        <end position="255"/>
    </location>
</feature>
<dbReference type="InterPro" id="IPR036259">
    <property type="entry name" value="MFS_trans_sf"/>
</dbReference>
<evidence type="ECO:0000256" key="2">
    <source>
        <dbReference type="ARBA" id="ARBA00008537"/>
    </source>
</evidence>
<feature type="transmembrane region" description="Helical" evidence="8">
    <location>
        <begin position="305"/>
        <end position="328"/>
    </location>
</feature>
<evidence type="ECO:0000256" key="8">
    <source>
        <dbReference type="SAM" id="Phobius"/>
    </source>
</evidence>
<evidence type="ECO:0000259" key="9">
    <source>
        <dbReference type="PROSITE" id="PS50850"/>
    </source>
</evidence>
<feature type="transmembrane region" description="Helical" evidence="8">
    <location>
        <begin position="340"/>
        <end position="356"/>
    </location>
</feature>
<evidence type="ECO:0000256" key="6">
    <source>
        <dbReference type="ARBA" id="ARBA00022989"/>
    </source>
</evidence>
<feature type="transmembrane region" description="Helical" evidence="8">
    <location>
        <begin position="276"/>
        <end position="299"/>
    </location>
</feature>
<dbReference type="Pfam" id="PF07690">
    <property type="entry name" value="MFS_1"/>
    <property type="match status" value="1"/>
</dbReference>
<evidence type="ECO:0000313" key="10">
    <source>
        <dbReference type="EMBL" id="SCL49366.1"/>
    </source>
</evidence>
<dbReference type="EMBL" id="FMIB01000002">
    <property type="protein sequence ID" value="SCL49366.1"/>
    <property type="molecule type" value="Genomic_DNA"/>
</dbReference>
<feature type="transmembrane region" description="Helical" evidence="8">
    <location>
        <begin position="119"/>
        <end position="136"/>
    </location>
</feature>
<feature type="transmembrane region" description="Helical" evidence="8">
    <location>
        <begin position="368"/>
        <end position="390"/>
    </location>
</feature>
<feature type="transmembrane region" description="Helical" evidence="8">
    <location>
        <begin position="62"/>
        <end position="78"/>
    </location>
</feature>
<dbReference type="Gene3D" id="1.20.1720.10">
    <property type="entry name" value="Multidrug resistance protein D"/>
    <property type="match status" value="1"/>
</dbReference>
<feature type="transmembrane region" description="Helical" evidence="8">
    <location>
        <begin position="439"/>
        <end position="457"/>
    </location>
</feature>
<evidence type="ECO:0000256" key="4">
    <source>
        <dbReference type="ARBA" id="ARBA00022475"/>
    </source>
</evidence>
<evidence type="ECO:0000256" key="5">
    <source>
        <dbReference type="ARBA" id="ARBA00022692"/>
    </source>
</evidence>
<evidence type="ECO:0000256" key="7">
    <source>
        <dbReference type="ARBA" id="ARBA00023136"/>
    </source>
</evidence>
<dbReference type="NCBIfam" id="TIGR00711">
    <property type="entry name" value="efflux_EmrB"/>
    <property type="match status" value="1"/>
</dbReference>
<dbReference type="RefSeq" id="WP_244282383.1">
    <property type="nucleotide sequence ID" value="NZ_FMIB01000002.1"/>
</dbReference>